<keyword evidence="3" id="KW-1185">Reference proteome</keyword>
<evidence type="ECO:0000259" key="1">
    <source>
        <dbReference type="SMART" id="SM00587"/>
    </source>
</evidence>
<dbReference type="InterPro" id="IPR011009">
    <property type="entry name" value="Kinase-like_dom_sf"/>
</dbReference>
<feature type="domain" description="CHK kinase-like" evidence="1">
    <location>
        <begin position="28"/>
        <end position="209"/>
    </location>
</feature>
<dbReference type="InterPro" id="IPR015897">
    <property type="entry name" value="CHK_kinase-like"/>
</dbReference>
<accession>A0A0M0J8P5</accession>
<reference evidence="3" key="1">
    <citation type="journal article" date="2015" name="PLoS Genet.">
        <title>Genome Sequence and Transcriptome Analyses of Chrysochromulina tobin: Metabolic Tools for Enhanced Algal Fitness in the Prominent Order Prymnesiales (Haptophyceae).</title>
        <authorList>
            <person name="Hovde B.T."/>
            <person name="Deodato C.R."/>
            <person name="Hunsperger H.M."/>
            <person name="Ryken S.A."/>
            <person name="Yost W."/>
            <person name="Jha R.K."/>
            <person name="Patterson J."/>
            <person name="Monnat R.J. Jr."/>
            <person name="Barlow S.B."/>
            <person name="Starkenburg S.R."/>
            <person name="Cattolico R.A."/>
        </authorList>
    </citation>
    <scope>NUCLEOTIDE SEQUENCE</scope>
    <source>
        <strain evidence="3">CCMP291</strain>
    </source>
</reference>
<dbReference type="AlphaFoldDB" id="A0A0M0J8P5"/>
<name>A0A0M0J8P5_9EUKA</name>
<comment type="caution">
    <text evidence="2">The sequence shown here is derived from an EMBL/GenBank/DDBJ whole genome shotgun (WGS) entry which is preliminary data.</text>
</comment>
<dbReference type="SMART" id="SM00587">
    <property type="entry name" value="CHK"/>
    <property type="match status" value="1"/>
</dbReference>
<organism evidence="2 3">
    <name type="scientific">Chrysochromulina tobinii</name>
    <dbReference type="NCBI Taxonomy" id="1460289"/>
    <lineage>
        <taxon>Eukaryota</taxon>
        <taxon>Haptista</taxon>
        <taxon>Haptophyta</taxon>
        <taxon>Prymnesiophyceae</taxon>
        <taxon>Prymnesiales</taxon>
        <taxon>Chrysochromulinaceae</taxon>
        <taxon>Chrysochromulina</taxon>
    </lineage>
</organism>
<sequence>MKASGIVRPECYLCLYDKARSKPTFCTLLESCFPAESYSRALGCSDAERNLQVVAGMARLHARWWGHPKKPPLDWLLHPAQDFGGLVLNGFVHNTKVGMQALGKVYGDVYAPIVEWMPKLRRRHRYIIQQLFKPPLTMAHGDAHIENVFFHERFPGGVCFVDFGNMMFSQGMCDVAFYVVNSLQVADRRAQEEAMVTHYHTTLVAEGVKDYTIERCRLDYVLNLWRPLISLCTIGPSLVEQKRKGTGVFSPTPSADDQRMREMYDKLNERIVAALIDHQWLELIMEGPQSCGLCSCISFCY</sequence>
<gene>
    <name evidence="2" type="ORF">Ctob_001786</name>
</gene>
<proteinExistence type="predicted"/>
<evidence type="ECO:0000313" key="2">
    <source>
        <dbReference type="EMBL" id="KOO22732.1"/>
    </source>
</evidence>
<dbReference type="Gene3D" id="3.90.1200.10">
    <property type="match status" value="1"/>
</dbReference>
<evidence type="ECO:0000313" key="3">
    <source>
        <dbReference type="Proteomes" id="UP000037460"/>
    </source>
</evidence>
<dbReference type="OrthoDB" id="191037at2759"/>
<protein>
    <submittedName>
        <fullName evidence="2">Aminoglycoside phosphotransferase</fullName>
    </submittedName>
</protein>
<dbReference type="Pfam" id="PF02958">
    <property type="entry name" value="EcKL"/>
    <property type="match status" value="1"/>
</dbReference>
<dbReference type="Proteomes" id="UP000037460">
    <property type="component" value="Unassembled WGS sequence"/>
</dbReference>
<dbReference type="GO" id="GO:0016740">
    <property type="term" value="F:transferase activity"/>
    <property type="evidence" value="ECO:0007669"/>
    <property type="project" value="UniProtKB-KW"/>
</dbReference>
<dbReference type="InterPro" id="IPR004119">
    <property type="entry name" value="EcKL"/>
</dbReference>
<dbReference type="EMBL" id="JWZX01003254">
    <property type="protein sequence ID" value="KOO22732.1"/>
    <property type="molecule type" value="Genomic_DNA"/>
</dbReference>
<dbReference type="SUPFAM" id="SSF56112">
    <property type="entry name" value="Protein kinase-like (PK-like)"/>
    <property type="match status" value="1"/>
</dbReference>
<keyword evidence="2" id="KW-0808">Transferase</keyword>